<organism evidence="2 3">
    <name type="scientific">Pseudocohnilembus persalinus</name>
    <name type="common">Ciliate</name>
    <dbReference type="NCBI Taxonomy" id="266149"/>
    <lineage>
        <taxon>Eukaryota</taxon>
        <taxon>Sar</taxon>
        <taxon>Alveolata</taxon>
        <taxon>Ciliophora</taxon>
        <taxon>Intramacronucleata</taxon>
        <taxon>Oligohymenophorea</taxon>
        <taxon>Scuticociliatia</taxon>
        <taxon>Philasterida</taxon>
        <taxon>Pseudocohnilembidae</taxon>
        <taxon>Pseudocohnilembus</taxon>
    </lineage>
</organism>
<keyword evidence="3" id="KW-1185">Reference proteome</keyword>
<dbReference type="EMBL" id="LDAU01000109">
    <property type="protein sequence ID" value="KRX05378.1"/>
    <property type="molecule type" value="Genomic_DNA"/>
</dbReference>
<proteinExistence type="predicted"/>
<feature type="chain" id="PRO_5006867564" description="Transmembrane protein" evidence="1">
    <location>
        <begin position="20"/>
        <end position="248"/>
    </location>
</feature>
<name>A0A0V0QST7_PSEPJ</name>
<reference evidence="2 3" key="1">
    <citation type="journal article" date="2015" name="Sci. Rep.">
        <title>Genome of the facultative scuticociliatosis pathogen Pseudocohnilembus persalinus provides insight into its virulence through horizontal gene transfer.</title>
        <authorList>
            <person name="Xiong J."/>
            <person name="Wang G."/>
            <person name="Cheng J."/>
            <person name="Tian M."/>
            <person name="Pan X."/>
            <person name="Warren A."/>
            <person name="Jiang C."/>
            <person name="Yuan D."/>
            <person name="Miao W."/>
        </authorList>
    </citation>
    <scope>NUCLEOTIDE SEQUENCE [LARGE SCALE GENOMIC DNA]</scope>
    <source>
        <strain evidence="2">36N120E</strain>
    </source>
</reference>
<dbReference type="AlphaFoldDB" id="A0A0V0QST7"/>
<evidence type="ECO:0000313" key="2">
    <source>
        <dbReference type="EMBL" id="KRX05378.1"/>
    </source>
</evidence>
<evidence type="ECO:0008006" key="4">
    <source>
        <dbReference type="Google" id="ProtNLM"/>
    </source>
</evidence>
<accession>A0A0V0QST7</accession>
<comment type="caution">
    <text evidence="2">The sequence shown here is derived from an EMBL/GenBank/DDBJ whole genome shotgun (WGS) entry which is preliminary data.</text>
</comment>
<gene>
    <name evidence="2" type="ORF">PPERSA_00679</name>
</gene>
<feature type="signal peptide" evidence="1">
    <location>
        <begin position="1"/>
        <end position="19"/>
    </location>
</feature>
<keyword evidence="1" id="KW-0732">Signal</keyword>
<protein>
    <recommendedName>
        <fullName evidence="4">Transmembrane protein</fullName>
    </recommendedName>
</protein>
<sequence>MKLLIIITTLLLLQGNILAIFTLPYQNTKNQNKNFFSYLSAVSSTSWEDNDLCSESICNADGFFEQTVGELGQKIFTSKKCEDFTKEIENSNPQSTFPSSKLQKCINSLNDLDSDEQNIASCLCQCGDTSCYNGSKATVASQMACELTKCSSLSSFTQQQQEKYVQCVQSNDKCEYNVSVITKLQNKDFSIYYKELQQKEYGECISTCAEHADISQKYFQCPLECMDNFSSSLKFYLLAFLLLAFILI</sequence>
<evidence type="ECO:0000313" key="3">
    <source>
        <dbReference type="Proteomes" id="UP000054937"/>
    </source>
</evidence>
<evidence type="ECO:0000256" key="1">
    <source>
        <dbReference type="SAM" id="SignalP"/>
    </source>
</evidence>
<dbReference type="InParanoid" id="A0A0V0QST7"/>
<dbReference type="Proteomes" id="UP000054937">
    <property type="component" value="Unassembled WGS sequence"/>
</dbReference>